<proteinExistence type="predicted"/>
<name>A0AB39LUI6_9ACTN</name>
<evidence type="ECO:0000256" key="1">
    <source>
        <dbReference type="SAM" id="MobiDB-lite"/>
    </source>
</evidence>
<dbReference type="EMBL" id="CP163429">
    <property type="protein sequence ID" value="XDP97639.1"/>
    <property type="molecule type" value="Genomic_DNA"/>
</dbReference>
<sequence>MITKSTDTPRTRRPETGWARARRLRDQEPLRTCLPAVDRHTTPAAWAEENIVRGED</sequence>
<organism evidence="2">
    <name type="scientific">Streptomyces sp. R02</name>
    <dbReference type="NCBI Taxonomy" id="3238623"/>
    <lineage>
        <taxon>Bacteria</taxon>
        <taxon>Bacillati</taxon>
        <taxon>Actinomycetota</taxon>
        <taxon>Actinomycetes</taxon>
        <taxon>Kitasatosporales</taxon>
        <taxon>Streptomycetaceae</taxon>
        <taxon>Streptomyces</taxon>
    </lineage>
</organism>
<evidence type="ECO:0000313" key="2">
    <source>
        <dbReference type="EMBL" id="XDP97639.1"/>
    </source>
</evidence>
<reference evidence="2" key="1">
    <citation type="submission" date="2024-07" db="EMBL/GenBank/DDBJ databases">
        <authorList>
            <person name="Yu S.T."/>
        </authorList>
    </citation>
    <scope>NUCLEOTIDE SEQUENCE</scope>
    <source>
        <strain evidence="2">R02</strain>
    </source>
</reference>
<dbReference type="RefSeq" id="WP_369160767.1">
    <property type="nucleotide sequence ID" value="NZ_CP163429.1"/>
</dbReference>
<dbReference type="AlphaFoldDB" id="A0AB39LUI6"/>
<feature type="region of interest" description="Disordered" evidence="1">
    <location>
        <begin position="1"/>
        <end position="24"/>
    </location>
</feature>
<gene>
    <name evidence="2" type="ORF">AB5J57_30745</name>
</gene>
<accession>A0AB39LUI6</accession>
<protein>
    <submittedName>
        <fullName evidence="2">Uncharacterized protein</fullName>
    </submittedName>
</protein>